<keyword evidence="5" id="KW-0227">DNA damage</keyword>
<keyword evidence="6" id="KW-0067">ATP-binding</keyword>
<evidence type="ECO:0000313" key="11">
    <source>
        <dbReference type="Proteomes" id="UP000886881"/>
    </source>
</evidence>
<keyword evidence="4" id="KW-0547">Nucleotide-binding</keyword>
<reference evidence="10" key="2">
    <citation type="journal article" date="2021" name="PeerJ">
        <title>Extensive microbial diversity within the chicken gut microbiome revealed by metagenomics and culture.</title>
        <authorList>
            <person name="Gilroy R."/>
            <person name="Ravi A."/>
            <person name="Getino M."/>
            <person name="Pursley I."/>
            <person name="Horton D.L."/>
            <person name="Alikhan N.F."/>
            <person name="Baker D."/>
            <person name="Gharbi K."/>
            <person name="Hall N."/>
            <person name="Watson M."/>
            <person name="Adriaenssens E.M."/>
            <person name="Foster-Nyarko E."/>
            <person name="Jarju S."/>
            <person name="Secka A."/>
            <person name="Antonio M."/>
            <person name="Oren A."/>
            <person name="Chaudhuri R.R."/>
            <person name="La Ragione R."/>
            <person name="Hildebrand F."/>
            <person name="Pallen M.J."/>
        </authorList>
    </citation>
    <scope>NUCLEOTIDE SEQUENCE</scope>
    <source>
        <strain evidence="10">ChiHecec2B26-709</strain>
    </source>
</reference>
<comment type="caution">
    <text evidence="10">The sequence shown here is derived from an EMBL/GenBank/DDBJ whole genome shotgun (WGS) entry which is preliminary data.</text>
</comment>
<evidence type="ECO:0000256" key="6">
    <source>
        <dbReference type="ARBA" id="ARBA00022840"/>
    </source>
</evidence>
<reference evidence="10" key="1">
    <citation type="submission" date="2020-10" db="EMBL/GenBank/DDBJ databases">
        <authorList>
            <person name="Gilroy R."/>
        </authorList>
    </citation>
    <scope>NUCLEOTIDE SEQUENCE</scope>
    <source>
        <strain evidence="10">ChiHecec2B26-709</strain>
    </source>
</reference>
<dbReference type="GO" id="GO:0006302">
    <property type="term" value="P:double-strand break repair"/>
    <property type="evidence" value="ECO:0007669"/>
    <property type="project" value="InterPro"/>
</dbReference>
<comment type="function">
    <text evidence="1">May be involved in recombinational repair of damaged DNA.</text>
</comment>
<feature type="domain" description="Rad50/SbcC-type AAA" evidence="9">
    <location>
        <begin position="4"/>
        <end position="226"/>
    </location>
</feature>
<organism evidence="10 11">
    <name type="scientific">Candidatus Cryptobacteroides merdipullorum</name>
    <dbReference type="NCBI Taxonomy" id="2840771"/>
    <lineage>
        <taxon>Bacteria</taxon>
        <taxon>Pseudomonadati</taxon>
        <taxon>Bacteroidota</taxon>
        <taxon>Bacteroidia</taxon>
        <taxon>Bacteroidales</taxon>
        <taxon>Candidatus Cryptobacteroides</taxon>
    </lineage>
</organism>
<feature type="non-terminal residue" evidence="10">
    <location>
        <position position="373"/>
    </location>
</feature>
<dbReference type="PANTHER" id="PTHR11059:SF0">
    <property type="entry name" value="DNA REPAIR PROTEIN RECN"/>
    <property type="match status" value="1"/>
</dbReference>
<accession>A0A9D1GP35</accession>
<dbReference type="SUPFAM" id="SSF52540">
    <property type="entry name" value="P-loop containing nucleoside triphosphate hydrolases"/>
    <property type="match status" value="1"/>
</dbReference>
<dbReference type="InterPro" id="IPR025662">
    <property type="entry name" value="Sigma_54_int_dom_ATP-bd_1"/>
</dbReference>
<evidence type="ECO:0000256" key="1">
    <source>
        <dbReference type="ARBA" id="ARBA00003618"/>
    </source>
</evidence>
<dbReference type="PROSITE" id="PS00675">
    <property type="entry name" value="SIGMA54_INTERACT_1"/>
    <property type="match status" value="1"/>
</dbReference>
<dbReference type="EMBL" id="DVLC01000105">
    <property type="protein sequence ID" value="HIT47309.1"/>
    <property type="molecule type" value="Genomic_DNA"/>
</dbReference>
<dbReference type="InterPro" id="IPR038729">
    <property type="entry name" value="Rad50/SbcC_AAA"/>
</dbReference>
<proteinExistence type="inferred from homology"/>
<dbReference type="PANTHER" id="PTHR11059">
    <property type="entry name" value="DNA REPAIR PROTEIN RECN"/>
    <property type="match status" value="1"/>
</dbReference>
<dbReference type="Pfam" id="PF13476">
    <property type="entry name" value="AAA_23"/>
    <property type="match status" value="1"/>
</dbReference>
<dbReference type="InterPro" id="IPR027417">
    <property type="entry name" value="P-loop_NTPase"/>
</dbReference>
<gene>
    <name evidence="10" type="ORF">IAC35_05575</name>
</gene>
<evidence type="ECO:0000256" key="8">
    <source>
        <dbReference type="ARBA" id="ARBA00033408"/>
    </source>
</evidence>
<sequence length="373" mass="40482">MLLSLHIRNYILIDSLDIDFPEGLVIITGQTGAGKSILLGALSFLAGAKADVSMISPGASSCIVEAEFDSDDEAVSEILASNDIEADGTRLLIRRVMSSSGRSRGFINDFPVAQSVLQEISSRLVDIHSQHKSLLLADSVFQQSVLDSFAGNAEALAACRSSWKELQSVRSDLAVKRAELEKLRAERDYDADQFSRLTEAGLESGELEALEEEQRSLANAEQIKEALSGAVGAISSDSDAAGVSVLLKSAVRKLEQVSSYLPSAGDLAARLESSRIEIDDVCSELENMDSRLDMSPERLEAVEARMSLLYSLMRRHGCSTVDELIAVRDALGGKLVGTDTLEERISSLETREGELRKLWQEQCEVLSRARQAA</sequence>
<dbReference type="GO" id="GO:0043590">
    <property type="term" value="C:bacterial nucleoid"/>
    <property type="evidence" value="ECO:0007669"/>
    <property type="project" value="TreeGrafter"/>
</dbReference>
<protein>
    <recommendedName>
        <fullName evidence="3">DNA repair protein RecN</fullName>
    </recommendedName>
    <alternativeName>
        <fullName evidence="8">Recombination protein N</fullName>
    </alternativeName>
</protein>
<dbReference type="AlphaFoldDB" id="A0A9D1GP35"/>
<evidence type="ECO:0000256" key="3">
    <source>
        <dbReference type="ARBA" id="ARBA00021315"/>
    </source>
</evidence>
<evidence type="ECO:0000256" key="2">
    <source>
        <dbReference type="ARBA" id="ARBA00009441"/>
    </source>
</evidence>
<evidence type="ECO:0000259" key="9">
    <source>
        <dbReference type="Pfam" id="PF13476"/>
    </source>
</evidence>
<evidence type="ECO:0000256" key="4">
    <source>
        <dbReference type="ARBA" id="ARBA00022741"/>
    </source>
</evidence>
<dbReference type="CDD" id="cd03241">
    <property type="entry name" value="ABC_RecN"/>
    <property type="match status" value="1"/>
</dbReference>
<dbReference type="GO" id="GO:0016887">
    <property type="term" value="F:ATP hydrolysis activity"/>
    <property type="evidence" value="ECO:0007669"/>
    <property type="project" value="InterPro"/>
</dbReference>
<dbReference type="GO" id="GO:0006310">
    <property type="term" value="P:DNA recombination"/>
    <property type="evidence" value="ECO:0007669"/>
    <property type="project" value="InterPro"/>
</dbReference>
<comment type="similarity">
    <text evidence="2">Belongs to the RecN family.</text>
</comment>
<evidence type="ECO:0000256" key="7">
    <source>
        <dbReference type="ARBA" id="ARBA00023204"/>
    </source>
</evidence>
<name>A0A9D1GP35_9BACT</name>
<dbReference type="GO" id="GO:0009432">
    <property type="term" value="P:SOS response"/>
    <property type="evidence" value="ECO:0007669"/>
    <property type="project" value="TreeGrafter"/>
</dbReference>
<evidence type="ECO:0000313" key="10">
    <source>
        <dbReference type="EMBL" id="HIT47309.1"/>
    </source>
</evidence>
<keyword evidence="7" id="KW-0234">DNA repair</keyword>
<dbReference type="Gene3D" id="6.10.140.1080">
    <property type="match status" value="1"/>
</dbReference>
<dbReference type="InterPro" id="IPR004604">
    <property type="entry name" value="DNA_recomb/repair_RecN"/>
</dbReference>
<dbReference type="Gene3D" id="3.40.50.300">
    <property type="entry name" value="P-loop containing nucleotide triphosphate hydrolases"/>
    <property type="match status" value="1"/>
</dbReference>
<evidence type="ECO:0000256" key="5">
    <source>
        <dbReference type="ARBA" id="ARBA00022763"/>
    </source>
</evidence>
<dbReference type="GO" id="GO:0005524">
    <property type="term" value="F:ATP binding"/>
    <property type="evidence" value="ECO:0007669"/>
    <property type="project" value="UniProtKB-KW"/>
</dbReference>
<dbReference type="Proteomes" id="UP000886881">
    <property type="component" value="Unassembled WGS sequence"/>
</dbReference>